<name>A0A8N4IGQ4_ELAGV</name>
<dbReference type="Gene3D" id="1.20.1280.290">
    <property type="match status" value="2"/>
</dbReference>
<comment type="subcellular location">
    <subcellularLocation>
        <location evidence="1 11">Cell membrane</location>
        <topology evidence="1 11">Multi-pass membrane protein</topology>
    </subcellularLocation>
</comment>
<accession>A0A8N4IGQ4</accession>
<keyword evidence="5 11" id="KW-0762">Sugar transport</keyword>
<dbReference type="GO" id="GO:0005886">
    <property type="term" value="C:plasma membrane"/>
    <property type="evidence" value="ECO:0007669"/>
    <property type="project" value="UniProtKB-SubCell"/>
</dbReference>
<comment type="similarity">
    <text evidence="2 11">Belongs to the SWEET sugar transporter family.</text>
</comment>
<dbReference type="Proteomes" id="UP000504607">
    <property type="component" value="Chromosome 7"/>
</dbReference>
<dbReference type="InterPro" id="IPR004316">
    <property type="entry name" value="SWEET_rpt"/>
</dbReference>
<keyword evidence="4" id="KW-1003">Cell membrane</keyword>
<keyword evidence="9 11" id="KW-0472">Membrane</keyword>
<keyword evidence="6 11" id="KW-0812">Transmembrane</keyword>
<comment type="function">
    <text evidence="11">Mediates both low-affinity uptake and efflux of sugar across the membrane.</text>
</comment>
<dbReference type="FunFam" id="1.20.1280.290:FF:000002">
    <property type="entry name" value="Bidirectional sugar transporter SWEET"/>
    <property type="match status" value="1"/>
</dbReference>
<dbReference type="RefSeq" id="XP_029121333.1">
    <property type="nucleotide sequence ID" value="XM_029265500.1"/>
</dbReference>
<dbReference type="GO" id="GO:0051119">
    <property type="term" value="F:sugar transmembrane transporter activity"/>
    <property type="evidence" value="ECO:0007669"/>
    <property type="project" value="InterPro"/>
</dbReference>
<evidence type="ECO:0000256" key="8">
    <source>
        <dbReference type="ARBA" id="ARBA00022989"/>
    </source>
</evidence>
<keyword evidence="8 11" id="KW-1133">Transmembrane helix</keyword>
<evidence type="ECO:0000313" key="13">
    <source>
        <dbReference type="RefSeq" id="XP_029121333.1"/>
    </source>
</evidence>
<dbReference type="OrthoDB" id="409725at2759"/>
<feature type="transmembrane region" description="Helical" evidence="11">
    <location>
        <begin position="131"/>
        <end position="154"/>
    </location>
</feature>
<keyword evidence="7" id="KW-0677">Repeat</keyword>
<evidence type="ECO:0000256" key="5">
    <source>
        <dbReference type="ARBA" id="ARBA00022597"/>
    </source>
</evidence>
<feature type="transmembrane region" description="Helical" evidence="11">
    <location>
        <begin position="215"/>
        <end position="236"/>
    </location>
</feature>
<dbReference type="Pfam" id="PF03083">
    <property type="entry name" value="MtN3_slv"/>
    <property type="match status" value="2"/>
</dbReference>
<keyword evidence="12" id="KW-1185">Reference proteome</keyword>
<evidence type="ECO:0000256" key="4">
    <source>
        <dbReference type="ARBA" id="ARBA00022475"/>
    </source>
</evidence>
<feature type="transmembrane region" description="Helical" evidence="11">
    <location>
        <begin position="40"/>
        <end position="58"/>
    </location>
</feature>
<feature type="transmembrane region" description="Helical" evidence="11">
    <location>
        <begin position="6"/>
        <end position="28"/>
    </location>
</feature>
<dbReference type="InterPro" id="IPR047664">
    <property type="entry name" value="SWEET"/>
</dbReference>
<dbReference type="PANTHER" id="PTHR10791:SF28">
    <property type="entry name" value="BIDIRECTIONAL SUGAR TRANSPORTER SWEET3"/>
    <property type="match status" value="1"/>
</dbReference>
<organism evidence="12 13">
    <name type="scientific">Elaeis guineensis var. tenera</name>
    <name type="common">Oil palm</name>
    <dbReference type="NCBI Taxonomy" id="51953"/>
    <lineage>
        <taxon>Eukaryota</taxon>
        <taxon>Viridiplantae</taxon>
        <taxon>Streptophyta</taxon>
        <taxon>Embryophyta</taxon>
        <taxon>Tracheophyta</taxon>
        <taxon>Spermatophyta</taxon>
        <taxon>Magnoliopsida</taxon>
        <taxon>Liliopsida</taxon>
        <taxon>Arecaceae</taxon>
        <taxon>Arecoideae</taxon>
        <taxon>Cocoseae</taxon>
        <taxon>Elaeidinae</taxon>
        <taxon>Elaeis</taxon>
    </lineage>
</organism>
<feature type="transmembrane region" description="Helical" evidence="11">
    <location>
        <begin position="70"/>
        <end position="93"/>
    </location>
</feature>
<proteinExistence type="inferred from homology"/>
<evidence type="ECO:0000256" key="9">
    <source>
        <dbReference type="ARBA" id="ARBA00023136"/>
    </source>
</evidence>
<keyword evidence="3 11" id="KW-0813">Transport</keyword>
<evidence type="ECO:0000256" key="3">
    <source>
        <dbReference type="ARBA" id="ARBA00022448"/>
    </source>
</evidence>
<evidence type="ECO:0000256" key="6">
    <source>
        <dbReference type="ARBA" id="ARBA00022692"/>
    </source>
</evidence>
<dbReference type="FunFam" id="1.20.1280.290:FF:000001">
    <property type="entry name" value="Bidirectional sugar transporter SWEET"/>
    <property type="match status" value="1"/>
</dbReference>
<reference evidence="13" key="1">
    <citation type="submission" date="2025-08" db="UniProtKB">
        <authorList>
            <consortium name="RefSeq"/>
        </authorList>
    </citation>
    <scope>IDENTIFICATION</scope>
</reference>
<comment type="subunit">
    <text evidence="10">Forms homooligomers and/or heterooligomers.</text>
</comment>
<dbReference type="PANTHER" id="PTHR10791">
    <property type="entry name" value="RAG1-ACTIVATING PROTEIN 1"/>
    <property type="match status" value="1"/>
</dbReference>
<evidence type="ECO:0000256" key="1">
    <source>
        <dbReference type="ARBA" id="ARBA00004651"/>
    </source>
</evidence>
<evidence type="ECO:0000313" key="12">
    <source>
        <dbReference type="Proteomes" id="UP000504607"/>
    </source>
</evidence>
<protein>
    <recommendedName>
        <fullName evidence="11">Bidirectional sugar transporter SWEET</fullName>
    </recommendedName>
</protein>
<sequence>MGDTLRVTVGIMANAASLLLYAAPIPTFKRMIRKRSTEEFSCVPYILALMNCLLYTWYGLPIVSQGWENFPVITINGLGIPLETSFIFIYIWFSVPEQKKFVSLVALPVLVLFTVTAFVSSFVFHDHHHRKVFVGSIGLVASISMYSSPLVAVIQVELHNSKHKCHLSTTCNFKLQKQVIKTKSVEFMPFYLSFFSFIASCLWMAYGLLGRDLFLATPNLLGSPIALLQLVLYCMYRKGKEAHTETNKVDLEKDGAKFATQLQEVHEKKLEN</sequence>
<evidence type="ECO:0000256" key="11">
    <source>
        <dbReference type="RuleBase" id="RU910715"/>
    </source>
</evidence>
<evidence type="ECO:0000256" key="2">
    <source>
        <dbReference type="ARBA" id="ARBA00007809"/>
    </source>
</evidence>
<evidence type="ECO:0000256" key="10">
    <source>
        <dbReference type="ARBA" id="ARBA00038715"/>
    </source>
</evidence>
<feature type="transmembrane region" description="Helical" evidence="11">
    <location>
        <begin position="105"/>
        <end position="125"/>
    </location>
</feature>
<evidence type="ECO:0000256" key="7">
    <source>
        <dbReference type="ARBA" id="ARBA00022737"/>
    </source>
</evidence>
<gene>
    <name evidence="13" type="primary">LOC105048218</name>
</gene>
<feature type="transmembrane region" description="Helical" evidence="11">
    <location>
        <begin position="190"/>
        <end position="209"/>
    </location>
</feature>
<dbReference type="AlphaFoldDB" id="A0A8N4IGQ4"/>